<accession>A0A1B9QZL3</accession>
<dbReference type="InterPro" id="IPR029044">
    <property type="entry name" value="Nucleotide-diphossugar_trans"/>
</dbReference>
<keyword evidence="2" id="KW-0328">Glycosyltransferase</keyword>
<sequence>MNSIVEQLVALISALSAMLIVYHHVGYPLFLKWYSKRHPLSHVSDIVRGYHGSDLDSTRPSITILVPAYNEERWIAEKIRNLASLDYPRKRLSIIIACDGCTDNTVEIAQDTIQESICSDVHFEIRDFAENKGKVAVINHQMKTITTDVTALSDVSALISIDALLVAEQHFLNESTGVLNGHYQLLSTNNEGEASYWKYQSQLKQNEASLGSTLGAHGAFYLFRTHLFEPICENTINDDFILPMTIVKQGYKTLYDEKLVALELEETNQNNDFKRRLRISAGNMQQVIQLFGLFNPRYKGVAFAFISGKGLRLVTPYLMLVCLTTSMMLMHHTLFFAALIGQLTIYSIAGLSLLFPSVFKCKLCTLITYLVSGHFANFVGGLRYLLGFESGRWTRVNH</sequence>
<organism evidence="5 6">
    <name type="scientific">Vibrio genomosp. F10</name>
    <dbReference type="NCBI Taxonomy" id="723171"/>
    <lineage>
        <taxon>Bacteria</taxon>
        <taxon>Pseudomonadati</taxon>
        <taxon>Pseudomonadota</taxon>
        <taxon>Gammaproteobacteria</taxon>
        <taxon>Vibrionales</taxon>
        <taxon>Vibrionaceae</taxon>
        <taxon>Vibrio</taxon>
    </lineage>
</organism>
<evidence type="ECO:0000256" key="4">
    <source>
        <dbReference type="SAM" id="Phobius"/>
    </source>
</evidence>
<protein>
    <submittedName>
        <fullName evidence="5">Glycosyl transferase</fullName>
    </submittedName>
</protein>
<dbReference type="Pfam" id="PF13641">
    <property type="entry name" value="Glyco_tranf_2_3"/>
    <property type="match status" value="1"/>
</dbReference>
<dbReference type="AlphaFoldDB" id="A0A1B9QZL3"/>
<evidence type="ECO:0000256" key="2">
    <source>
        <dbReference type="ARBA" id="ARBA00022676"/>
    </source>
</evidence>
<proteinExistence type="inferred from homology"/>
<feature type="transmembrane region" description="Helical" evidence="4">
    <location>
        <begin position="12"/>
        <end position="31"/>
    </location>
</feature>
<gene>
    <name evidence="5" type="ORF">A6E14_01470</name>
</gene>
<dbReference type="PANTHER" id="PTHR43630">
    <property type="entry name" value="POLY-BETA-1,6-N-ACETYL-D-GLUCOSAMINE SYNTHASE"/>
    <property type="match status" value="1"/>
</dbReference>
<keyword evidence="3 5" id="KW-0808">Transferase</keyword>
<dbReference type="GO" id="GO:0016757">
    <property type="term" value="F:glycosyltransferase activity"/>
    <property type="evidence" value="ECO:0007669"/>
    <property type="project" value="UniProtKB-KW"/>
</dbReference>
<dbReference type="PANTHER" id="PTHR43630:SF1">
    <property type="entry name" value="POLY-BETA-1,6-N-ACETYL-D-GLUCOSAMINE SYNTHASE"/>
    <property type="match status" value="1"/>
</dbReference>
<keyword evidence="4" id="KW-0812">Transmembrane</keyword>
<keyword evidence="6" id="KW-1185">Reference proteome</keyword>
<evidence type="ECO:0000256" key="1">
    <source>
        <dbReference type="ARBA" id="ARBA00006739"/>
    </source>
</evidence>
<evidence type="ECO:0000313" key="6">
    <source>
        <dbReference type="Proteomes" id="UP000093173"/>
    </source>
</evidence>
<dbReference type="SUPFAM" id="SSF53448">
    <property type="entry name" value="Nucleotide-diphospho-sugar transferases"/>
    <property type="match status" value="1"/>
</dbReference>
<dbReference type="Proteomes" id="UP000093173">
    <property type="component" value="Unassembled WGS sequence"/>
</dbReference>
<dbReference type="RefSeq" id="WP_065576725.1">
    <property type="nucleotide sequence ID" value="NZ_JBNGCH010000438.1"/>
</dbReference>
<comment type="caution">
    <text evidence="5">The sequence shown here is derived from an EMBL/GenBank/DDBJ whole genome shotgun (WGS) entry which is preliminary data.</text>
</comment>
<dbReference type="EMBL" id="MAJZ01000438">
    <property type="protein sequence ID" value="OCH76591.1"/>
    <property type="molecule type" value="Genomic_DNA"/>
</dbReference>
<reference evidence="6" key="1">
    <citation type="submission" date="2016-06" db="EMBL/GenBank/DDBJ databases">
        <authorList>
            <person name="Hehemann J.-H."/>
            <person name="Arevalo P."/>
            <person name="Datta M.S."/>
            <person name="Polz M.F."/>
        </authorList>
    </citation>
    <scope>NUCLEOTIDE SEQUENCE [LARGE SCALE GENOMIC DNA]</scope>
    <source>
        <strain evidence="6">9CSC122</strain>
    </source>
</reference>
<comment type="similarity">
    <text evidence="1">Belongs to the glycosyltransferase 2 family.</text>
</comment>
<feature type="transmembrane region" description="Helical" evidence="4">
    <location>
        <begin position="334"/>
        <end position="355"/>
    </location>
</feature>
<keyword evidence="4" id="KW-1133">Transmembrane helix</keyword>
<evidence type="ECO:0000256" key="3">
    <source>
        <dbReference type="ARBA" id="ARBA00022679"/>
    </source>
</evidence>
<keyword evidence="4" id="KW-0472">Membrane</keyword>
<dbReference type="CDD" id="cd06439">
    <property type="entry name" value="CESA_like_1"/>
    <property type="match status" value="1"/>
</dbReference>
<dbReference type="Gene3D" id="3.90.550.10">
    <property type="entry name" value="Spore Coat Polysaccharide Biosynthesis Protein SpsA, Chain A"/>
    <property type="match status" value="1"/>
</dbReference>
<feature type="transmembrane region" description="Helical" evidence="4">
    <location>
        <begin position="367"/>
        <end position="386"/>
    </location>
</feature>
<name>A0A1B9QZL3_9VIBR</name>
<evidence type="ECO:0000313" key="5">
    <source>
        <dbReference type="EMBL" id="OCH76591.1"/>
    </source>
</evidence>